<reference evidence="4" key="1">
    <citation type="submission" date="2021-02" db="EMBL/GenBank/DDBJ databases">
        <authorList>
            <person name="Nowell W R."/>
        </authorList>
    </citation>
    <scope>NUCLEOTIDE SEQUENCE</scope>
</reference>
<organism evidence="4 6">
    <name type="scientific">Didymodactylos carnosus</name>
    <dbReference type="NCBI Taxonomy" id="1234261"/>
    <lineage>
        <taxon>Eukaryota</taxon>
        <taxon>Metazoa</taxon>
        <taxon>Spiralia</taxon>
        <taxon>Gnathifera</taxon>
        <taxon>Rotifera</taxon>
        <taxon>Eurotatoria</taxon>
        <taxon>Bdelloidea</taxon>
        <taxon>Philodinida</taxon>
        <taxon>Philodinidae</taxon>
        <taxon>Didymodactylos</taxon>
    </lineage>
</organism>
<feature type="domain" description="Protein kinase" evidence="3">
    <location>
        <begin position="57"/>
        <end position="341"/>
    </location>
</feature>
<keyword evidence="1" id="KW-0547">Nucleotide-binding</keyword>
<dbReference type="EMBL" id="CAJNOK010006480">
    <property type="protein sequence ID" value="CAF1005037.1"/>
    <property type="molecule type" value="Genomic_DNA"/>
</dbReference>
<feature type="signal peptide" evidence="2">
    <location>
        <begin position="1"/>
        <end position="21"/>
    </location>
</feature>
<dbReference type="SMART" id="SM00220">
    <property type="entry name" value="S_TKc"/>
    <property type="match status" value="1"/>
</dbReference>
<dbReference type="GO" id="GO:0005524">
    <property type="term" value="F:ATP binding"/>
    <property type="evidence" value="ECO:0007669"/>
    <property type="project" value="UniProtKB-UniRule"/>
</dbReference>
<dbReference type="GO" id="GO:0005737">
    <property type="term" value="C:cytoplasm"/>
    <property type="evidence" value="ECO:0007669"/>
    <property type="project" value="TreeGrafter"/>
</dbReference>
<dbReference type="PANTHER" id="PTHR23257">
    <property type="entry name" value="SERINE-THREONINE PROTEIN KINASE"/>
    <property type="match status" value="1"/>
</dbReference>
<evidence type="ECO:0000259" key="3">
    <source>
        <dbReference type="PROSITE" id="PS50011"/>
    </source>
</evidence>
<dbReference type="PROSITE" id="PS50011">
    <property type="entry name" value="PROTEIN_KINASE_DOM"/>
    <property type="match status" value="1"/>
</dbReference>
<keyword evidence="2" id="KW-0732">Signal</keyword>
<keyword evidence="1" id="KW-0067">ATP-binding</keyword>
<dbReference type="GO" id="GO:0007165">
    <property type="term" value="P:signal transduction"/>
    <property type="evidence" value="ECO:0007669"/>
    <property type="project" value="TreeGrafter"/>
</dbReference>
<evidence type="ECO:0000313" key="5">
    <source>
        <dbReference type="EMBL" id="CAF3774290.1"/>
    </source>
</evidence>
<dbReference type="AlphaFoldDB" id="A0A8S2DLZ7"/>
<dbReference type="InterPro" id="IPR011009">
    <property type="entry name" value="Kinase-like_dom_sf"/>
</dbReference>
<proteinExistence type="predicted"/>
<dbReference type="Gene3D" id="1.10.510.10">
    <property type="entry name" value="Transferase(Phosphotransferase) domain 1"/>
    <property type="match status" value="1"/>
</dbReference>
<evidence type="ECO:0000256" key="1">
    <source>
        <dbReference type="PROSITE-ProRule" id="PRU10141"/>
    </source>
</evidence>
<dbReference type="InterPro" id="IPR050167">
    <property type="entry name" value="Ser_Thr_protein_kinase"/>
</dbReference>
<protein>
    <recommendedName>
        <fullName evidence="3">Protein kinase domain-containing protein</fullName>
    </recommendedName>
</protein>
<evidence type="ECO:0000256" key="2">
    <source>
        <dbReference type="SAM" id="SignalP"/>
    </source>
</evidence>
<dbReference type="GO" id="GO:0004672">
    <property type="term" value="F:protein kinase activity"/>
    <property type="evidence" value="ECO:0007669"/>
    <property type="project" value="InterPro"/>
</dbReference>
<gene>
    <name evidence="4" type="ORF">OVA965_LOCUS14755</name>
    <name evidence="5" type="ORF">TMI583_LOCUS14761</name>
</gene>
<dbReference type="InterPro" id="IPR000719">
    <property type="entry name" value="Prot_kinase_dom"/>
</dbReference>
<dbReference type="PROSITE" id="PS00107">
    <property type="entry name" value="PROTEIN_KINASE_ATP"/>
    <property type="match status" value="1"/>
</dbReference>
<feature type="non-terminal residue" evidence="4">
    <location>
        <position position="341"/>
    </location>
</feature>
<sequence length="341" mass="40122">MYKLLFLQFSLIIIIINLILANNNELLTTYESCTMVGEQMKIDKKEFEEYLGKRLCDKQFSFVGQGAYGKVIRYKYGPLSLAMKFIMNNRVFTCVDDYLWKINSTMTDNQVEHVHYRSGCSAYGQGYYNGEAYAYYKANIFINTNFIPTFYDYFNMPKSKMDVIIMDLVEHSLTLRSMIETNYIEKVIIDPGNILYKIQFILKMLLDLCKKLKILLINLNVVHLDLHSKNILFNKITKDIHIIDFGYIDVTTNIERKRSPIQFTFANDTTFISSVKNRTQQSSIKIAILYPPELLHAYAKDLSYNAAKTQIYFMGALFYELLTKKRFYLNYIEQLRHEFLE</sequence>
<name>A0A8S2DLZ7_9BILA</name>
<dbReference type="Proteomes" id="UP000677228">
    <property type="component" value="Unassembled WGS sequence"/>
</dbReference>
<dbReference type="EMBL" id="CAJOBA010006489">
    <property type="protein sequence ID" value="CAF3774290.1"/>
    <property type="molecule type" value="Genomic_DNA"/>
</dbReference>
<feature type="chain" id="PRO_5035707399" description="Protein kinase domain-containing protein" evidence="2">
    <location>
        <begin position="22"/>
        <end position="341"/>
    </location>
</feature>
<evidence type="ECO:0000313" key="6">
    <source>
        <dbReference type="Proteomes" id="UP000677228"/>
    </source>
</evidence>
<feature type="binding site" evidence="1">
    <location>
        <position position="84"/>
    </location>
    <ligand>
        <name>ATP</name>
        <dbReference type="ChEBI" id="CHEBI:30616"/>
    </ligand>
</feature>
<accession>A0A8S2DLZ7</accession>
<dbReference type="SUPFAM" id="SSF56112">
    <property type="entry name" value="Protein kinase-like (PK-like)"/>
    <property type="match status" value="1"/>
</dbReference>
<dbReference type="Proteomes" id="UP000682733">
    <property type="component" value="Unassembled WGS sequence"/>
</dbReference>
<dbReference type="InterPro" id="IPR017441">
    <property type="entry name" value="Protein_kinase_ATP_BS"/>
</dbReference>
<evidence type="ECO:0000313" key="4">
    <source>
        <dbReference type="EMBL" id="CAF1005037.1"/>
    </source>
</evidence>
<comment type="caution">
    <text evidence="4">The sequence shown here is derived from an EMBL/GenBank/DDBJ whole genome shotgun (WGS) entry which is preliminary data.</text>
</comment>